<dbReference type="RefSeq" id="WP_231725378.1">
    <property type="nucleotide sequence ID" value="NZ_JAFFSY010000004.1"/>
</dbReference>
<name>A0ABS9HJ33_9CORY</name>
<organism evidence="2 3">
    <name type="scientific">Corynebacterium parakroppenstedtii</name>
    <dbReference type="NCBI Taxonomy" id="2828363"/>
    <lineage>
        <taxon>Bacteria</taxon>
        <taxon>Bacillati</taxon>
        <taxon>Actinomycetota</taxon>
        <taxon>Actinomycetes</taxon>
        <taxon>Mycobacteriales</taxon>
        <taxon>Corynebacteriaceae</taxon>
        <taxon>Corynebacterium</taxon>
    </lineage>
</organism>
<dbReference type="SUPFAM" id="SSF52540">
    <property type="entry name" value="P-loop containing nucleoside triphosphate hydrolases"/>
    <property type="match status" value="1"/>
</dbReference>
<evidence type="ECO:0000256" key="1">
    <source>
        <dbReference type="SAM" id="MobiDB-lite"/>
    </source>
</evidence>
<dbReference type="GeneID" id="92727183"/>
<dbReference type="InterPro" id="IPR027417">
    <property type="entry name" value="P-loop_NTPase"/>
</dbReference>
<protein>
    <recommendedName>
        <fullName evidence="4">(d)CMP kinase</fullName>
    </recommendedName>
</protein>
<proteinExistence type="predicted"/>
<gene>
    <name evidence="2" type="ORF">L3H44_05435</name>
</gene>
<sequence length="244" mass="26719">MTSDITTLFRESGATSSRLASSVGIRVASTDDGPAALRRLVDDGAIPDCFSAELGSTVLIDGLSGSGKTTLARYLAEATGTRVVHCDDFYPGWSGLMEASRIVADCVLSPADAGYRRWDWAADAPGEWVAVDPAEPLIVEGVGAVTPASLKAARRRLLAQRRLRDQRSLHNQRRLRSGRAPKPQEDADIVAFEVRADAHRRQQRALHRDPGFEKFWTMWAEQEKDYEASRGKPTVAIWNDLTAG</sequence>
<dbReference type="Proteomes" id="UP001200604">
    <property type="component" value="Unassembled WGS sequence"/>
</dbReference>
<feature type="compositionally biased region" description="Basic residues" evidence="1">
    <location>
        <begin position="170"/>
        <end position="179"/>
    </location>
</feature>
<keyword evidence="3" id="KW-1185">Reference proteome</keyword>
<accession>A0ABS9HJ33</accession>
<evidence type="ECO:0000313" key="2">
    <source>
        <dbReference type="EMBL" id="MCF6773852.1"/>
    </source>
</evidence>
<comment type="caution">
    <text evidence="2">The sequence shown here is derived from an EMBL/GenBank/DDBJ whole genome shotgun (WGS) entry which is preliminary data.</text>
</comment>
<evidence type="ECO:0008006" key="4">
    <source>
        <dbReference type="Google" id="ProtNLM"/>
    </source>
</evidence>
<feature type="region of interest" description="Disordered" evidence="1">
    <location>
        <begin position="168"/>
        <end position="187"/>
    </location>
</feature>
<evidence type="ECO:0000313" key="3">
    <source>
        <dbReference type="Proteomes" id="UP001200604"/>
    </source>
</evidence>
<reference evidence="2 3" key="1">
    <citation type="submission" date="2022-01" db="EMBL/GenBank/DDBJ databases">
        <title>Identification and Characterization of Corynebacterium sp.</title>
        <authorList>
            <person name="Luo Q."/>
            <person name="Qu P."/>
            <person name="Chen Q."/>
        </authorList>
    </citation>
    <scope>NUCLEOTIDE SEQUENCE [LARGE SCALE GENOMIC DNA]</scope>
    <source>
        <strain evidence="2 3">MC-12</strain>
    </source>
</reference>
<dbReference type="EMBL" id="JAKJKU010000002">
    <property type="protein sequence ID" value="MCF6773852.1"/>
    <property type="molecule type" value="Genomic_DNA"/>
</dbReference>
<dbReference type="Gene3D" id="3.40.50.300">
    <property type="entry name" value="P-loop containing nucleotide triphosphate hydrolases"/>
    <property type="match status" value="1"/>
</dbReference>